<keyword evidence="1" id="KW-1133">Transmembrane helix</keyword>
<proteinExistence type="predicted"/>
<feature type="transmembrane region" description="Helical" evidence="1">
    <location>
        <begin position="210"/>
        <end position="230"/>
    </location>
</feature>
<feature type="transmembrane region" description="Helical" evidence="1">
    <location>
        <begin position="242"/>
        <end position="263"/>
    </location>
</feature>
<protein>
    <recommendedName>
        <fullName evidence="4">Glycosyltransferase RgtA/B/C/D-like domain-containing protein</fullName>
    </recommendedName>
</protein>
<feature type="transmembrane region" description="Helical" evidence="1">
    <location>
        <begin position="128"/>
        <end position="150"/>
    </location>
</feature>
<keyword evidence="3" id="KW-1185">Reference proteome</keyword>
<gene>
    <name evidence="2" type="ORF">H7C18_12740</name>
</gene>
<evidence type="ECO:0000256" key="1">
    <source>
        <dbReference type="SAM" id="Phobius"/>
    </source>
</evidence>
<name>A0A7X0VVB0_9BACL</name>
<keyword evidence="1" id="KW-0472">Membrane</keyword>
<keyword evidence="1" id="KW-0812">Transmembrane</keyword>
<feature type="transmembrane region" description="Helical" evidence="1">
    <location>
        <begin position="284"/>
        <end position="305"/>
    </location>
</feature>
<evidence type="ECO:0008006" key="4">
    <source>
        <dbReference type="Google" id="ProtNLM"/>
    </source>
</evidence>
<dbReference type="EMBL" id="JACJVO010000015">
    <property type="protein sequence ID" value="MBB6731781.1"/>
    <property type="molecule type" value="Genomic_DNA"/>
</dbReference>
<sequence length="507" mass="54437">MEENRIEPRLRRFYPWGAALLLAAAVAVRLWTAAETPGFYSDQRLFVQWMQAADNFGLGGAYTNDANLNYPPFFLLLLEGYGRVLGFLGIEPQAGAFSFKALIVVIDLFALAAAMALISSIRSRKWKLLVLALFALNPAFVVDGPVWGQVEMLHGMLMVLSVWQATRRPWLSGLLASLALLTKFQAVTVLPVVGLYLLLAWFQERRKRPLLEWSVCFALPFAAAVLYFQAGGGLGAMIRQAYTDAVGMYANVSLNAMNVWYYVTGLNPADPDTARFADLLPYRALGLLLFAMAALYACVYLIVATGRRTASESVDGMLFKASAAINLAFFMLPTEIHERYSLPALLFFVFAVIHDRKWLAPAIALTATVTVNLVAVLRKSGSQGGFGGQAANGRGGAARRLSGGFGNGSPPAGRSLGSDGFQGGGPSAGFGGNSRPGDWGGGRGPFGGMGGGFGSHSALSSAYAWVAAVNVVILLLVFWLLWREMRAAGKGAVDADRTTTREIAPLP</sequence>
<organism evidence="2 3">
    <name type="scientific">Cohnella zeiphila</name>
    <dbReference type="NCBI Taxonomy" id="2761120"/>
    <lineage>
        <taxon>Bacteria</taxon>
        <taxon>Bacillati</taxon>
        <taxon>Bacillota</taxon>
        <taxon>Bacilli</taxon>
        <taxon>Bacillales</taxon>
        <taxon>Paenibacillaceae</taxon>
        <taxon>Cohnella</taxon>
    </lineage>
</organism>
<dbReference type="AlphaFoldDB" id="A0A7X0VVB0"/>
<comment type="caution">
    <text evidence="2">The sequence shown here is derived from an EMBL/GenBank/DDBJ whole genome shotgun (WGS) entry which is preliminary data.</text>
</comment>
<dbReference type="RefSeq" id="WP_185129453.1">
    <property type="nucleotide sequence ID" value="NZ_JACJVO010000015.1"/>
</dbReference>
<evidence type="ECO:0000313" key="3">
    <source>
        <dbReference type="Proteomes" id="UP000564644"/>
    </source>
</evidence>
<feature type="transmembrane region" description="Helical" evidence="1">
    <location>
        <begin position="101"/>
        <end position="121"/>
    </location>
</feature>
<reference evidence="2 3" key="1">
    <citation type="submission" date="2020-08" db="EMBL/GenBank/DDBJ databases">
        <title>Cohnella phylogeny.</title>
        <authorList>
            <person name="Dunlap C."/>
        </authorList>
    </citation>
    <scope>NUCLEOTIDE SEQUENCE [LARGE SCALE GENOMIC DNA]</scope>
    <source>
        <strain evidence="2 3">CBP 2801</strain>
    </source>
</reference>
<feature type="transmembrane region" description="Helical" evidence="1">
    <location>
        <begin position="170"/>
        <end position="198"/>
    </location>
</feature>
<dbReference type="Proteomes" id="UP000564644">
    <property type="component" value="Unassembled WGS sequence"/>
</dbReference>
<feature type="transmembrane region" description="Helical" evidence="1">
    <location>
        <begin position="12"/>
        <end position="31"/>
    </location>
</feature>
<feature type="transmembrane region" description="Helical" evidence="1">
    <location>
        <begin position="358"/>
        <end position="377"/>
    </location>
</feature>
<evidence type="ECO:0000313" key="2">
    <source>
        <dbReference type="EMBL" id="MBB6731781.1"/>
    </source>
</evidence>
<accession>A0A7X0VVB0</accession>
<feature type="transmembrane region" description="Helical" evidence="1">
    <location>
        <begin position="462"/>
        <end position="482"/>
    </location>
</feature>